<protein>
    <recommendedName>
        <fullName evidence="3">BRO1 domain-containing protein</fullName>
    </recommendedName>
</protein>
<dbReference type="RefSeq" id="XP_019042086.1">
    <property type="nucleotide sequence ID" value="XM_019181159.1"/>
</dbReference>
<evidence type="ECO:0000256" key="1">
    <source>
        <dbReference type="ARBA" id="ARBA00038154"/>
    </source>
</evidence>
<reference evidence="4 5" key="1">
    <citation type="journal article" date="2016" name="Proc. Natl. Acad. Sci. U.S.A.">
        <title>Comparative genomics of biotechnologically important yeasts.</title>
        <authorList>
            <person name="Riley R."/>
            <person name="Haridas S."/>
            <person name="Wolfe K.H."/>
            <person name="Lopes M.R."/>
            <person name="Hittinger C.T."/>
            <person name="Goeker M."/>
            <person name="Salamov A.A."/>
            <person name="Wisecaver J.H."/>
            <person name="Long T.M."/>
            <person name="Calvey C.H."/>
            <person name="Aerts A.L."/>
            <person name="Barry K.W."/>
            <person name="Choi C."/>
            <person name="Clum A."/>
            <person name="Coughlan A.Y."/>
            <person name="Deshpande S."/>
            <person name="Douglass A.P."/>
            <person name="Hanson S.J."/>
            <person name="Klenk H.-P."/>
            <person name="LaButti K.M."/>
            <person name="Lapidus A."/>
            <person name="Lindquist E.A."/>
            <person name="Lipzen A.M."/>
            <person name="Meier-Kolthoff J.P."/>
            <person name="Ohm R.A."/>
            <person name="Otillar R.P."/>
            <person name="Pangilinan J.L."/>
            <person name="Peng Y."/>
            <person name="Rokas A."/>
            <person name="Rosa C.A."/>
            <person name="Scheuner C."/>
            <person name="Sibirny A.A."/>
            <person name="Slot J.C."/>
            <person name="Stielow J.B."/>
            <person name="Sun H."/>
            <person name="Kurtzman C.P."/>
            <person name="Blackwell M."/>
            <person name="Grigoriev I.V."/>
            <person name="Jeffries T.W."/>
        </authorList>
    </citation>
    <scope>NUCLEOTIDE SEQUENCE [LARGE SCALE GENOMIC DNA]</scope>
    <source>
        <strain evidence="5">ATCC 58044 / CBS 1984 / NCYC 433 / NRRL Y-366-8</strain>
    </source>
</reference>
<evidence type="ECO:0000313" key="5">
    <source>
        <dbReference type="Proteomes" id="UP000094112"/>
    </source>
</evidence>
<dbReference type="CDD" id="cd08915">
    <property type="entry name" value="V_Alix_like"/>
    <property type="match status" value="1"/>
</dbReference>
<proteinExistence type="inferred from homology"/>
<dbReference type="AlphaFoldDB" id="A0A1E3PBT3"/>
<dbReference type="Proteomes" id="UP000094112">
    <property type="component" value="Unassembled WGS sequence"/>
</dbReference>
<keyword evidence="5" id="KW-1185">Reference proteome</keyword>
<comment type="similarity">
    <text evidence="1">Belongs to the palA/RIM20 family.</text>
</comment>
<dbReference type="OrthoDB" id="64867at2759"/>
<dbReference type="PANTHER" id="PTHR23030">
    <property type="entry name" value="PCD6 INTERACTING PROTEIN-RELATED"/>
    <property type="match status" value="1"/>
</dbReference>
<dbReference type="SMART" id="SM01041">
    <property type="entry name" value="BRO1"/>
    <property type="match status" value="1"/>
</dbReference>
<dbReference type="Pfam" id="PF03097">
    <property type="entry name" value="BRO1"/>
    <property type="match status" value="1"/>
</dbReference>
<evidence type="ECO:0000256" key="2">
    <source>
        <dbReference type="SAM" id="Coils"/>
    </source>
</evidence>
<organism evidence="4 5">
    <name type="scientific">Wickerhamomyces anomalus (strain ATCC 58044 / CBS 1984 / NCYC 433 / NRRL Y-366-8)</name>
    <name type="common">Yeast</name>
    <name type="synonym">Hansenula anomala</name>
    <dbReference type="NCBI Taxonomy" id="683960"/>
    <lineage>
        <taxon>Eukaryota</taxon>
        <taxon>Fungi</taxon>
        <taxon>Dikarya</taxon>
        <taxon>Ascomycota</taxon>
        <taxon>Saccharomycotina</taxon>
        <taxon>Saccharomycetes</taxon>
        <taxon>Phaffomycetales</taxon>
        <taxon>Wickerhamomycetaceae</taxon>
        <taxon>Wickerhamomyces</taxon>
    </lineage>
</organism>
<keyword evidence="2" id="KW-0175">Coiled coil</keyword>
<dbReference type="InterPro" id="IPR025304">
    <property type="entry name" value="ALIX_V_dom"/>
</dbReference>
<sequence length="720" mass="83256">MSSNLLFVPYRKTKRIEFSKELRDIISKEYYQTATVFEADLQEIDTLRNDTIDLEVSPQDLALLKRYYIHLSTLESKFPRDVVEFPWYGTLGYNVTGPVKIRSFTFERINVLYNVASLYTQMAVNQDRSSDEGLKKACLYFQYAATFFGYINKVAEQDEHLTLPLDLQKGTIETLQLLSFAQAQEVFWLKATRDKVKDSLVSRLAVQVSDYYTRTLTNANRSEGFRTEWIHHITVKKHHFQAAAEFRASLVSVSNSKYGEEVARLYKAKSALGLANSSIRFASEALKQDLQGLNDVVTDTLRRAEKDNDLIYLQDVPKTLPDIVKASVVKEMEISDFTKPNESLKTGNYGKQLFKDLLPFYVIQTAQAFRERQDEYVQRHIIGPVKALTNIMNKYIVERGLPGSIDAFDKPQALPSSLLDHNSEIKSQGGVRLVEETIDDTQRLSLEGERLLEGAKDRLKVEAGEDELLRTRQGSKHWTRPTSEEAAAHLTKRIQDLQNYLRQAKKGDETIRNQYYNIETPLKILASSEEKIMEFVPNSKSQQLDPSLRKSILSIREVLNRAHKLEVERNNFIETVEVKSLQYNILPKIVSEYKSIQSNFNDLKVDSNTFEPVFQKHIQNFSKDIDWIEKQKTEQREVEDKIDELNKQFMRLKTSQGVSSSREEALKTLDLVYTEFKELKLNLSQGLQFYNDFNANCKKLIDDCDNFVYERRLEARDLES</sequence>
<dbReference type="EMBL" id="KV454208">
    <property type="protein sequence ID" value="ODQ62879.1"/>
    <property type="molecule type" value="Genomic_DNA"/>
</dbReference>
<dbReference type="Gene3D" id="1.20.120.560">
    <property type="entry name" value="alix/aip1 in complex with the ypdl late domain"/>
    <property type="match status" value="1"/>
</dbReference>
<dbReference type="Gene3D" id="1.20.140.50">
    <property type="entry name" value="alix/aip1 like domains"/>
    <property type="match status" value="1"/>
</dbReference>
<dbReference type="STRING" id="683960.A0A1E3PBT3"/>
<dbReference type="GO" id="GO:0005768">
    <property type="term" value="C:endosome"/>
    <property type="evidence" value="ECO:0007669"/>
    <property type="project" value="TreeGrafter"/>
</dbReference>
<dbReference type="InterPro" id="IPR004328">
    <property type="entry name" value="BRO1_dom"/>
</dbReference>
<gene>
    <name evidence="4" type="ORF">WICANDRAFT_25575</name>
</gene>
<evidence type="ECO:0000313" key="4">
    <source>
        <dbReference type="EMBL" id="ODQ62879.1"/>
    </source>
</evidence>
<feature type="domain" description="BRO1" evidence="3">
    <location>
        <begin position="4"/>
        <end position="392"/>
    </location>
</feature>
<evidence type="ECO:0000259" key="3">
    <source>
        <dbReference type="PROSITE" id="PS51180"/>
    </source>
</evidence>
<dbReference type="Pfam" id="PF13949">
    <property type="entry name" value="ALIX_LYPXL_bnd"/>
    <property type="match status" value="1"/>
</dbReference>
<dbReference type="InterPro" id="IPR038499">
    <property type="entry name" value="BRO1_sf"/>
</dbReference>
<dbReference type="PANTHER" id="PTHR23030:SF39">
    <property type="entry name" value="PROGRAMMED CELL DEATH 6-INTERACTING PROTEIN"/>
    <property type="match status" value="1"/>
</dbReference>
<dbReference type="Gene3D" id="1.25.40.280">
    <property type="entry name" value="alix/aip1 like domains"/>
    <property type="match status" value="1"/>
</dbReference>
<dbReference type="CDD" id="cd09241">
    <property type="entry name" value="BRO1_ScRim20-like"/>
    <property type="match status" value="1"/>
</dbReference>
<feature type="coiled-coil region" evidence="2">
    <location>
        <begin position="628"/>
        <end position="655"/>
    </location>
</feature>
<dbReference type="PROSITE" id="PS51180">
    <property type="entry name" value="BRO1"/>
    <property type="match status" value="1"/>
</dbReference>
<name>A0A1E3PBT3_WICAA</name>
<accession>A0A1E3PBT3</accession>
<dbReference type="GeneID" id="30198405"/>